<evidence type="ECO:0000256" key="5">
    <source>
        <dbReference type="ARBA" id="ARBA00023098"/>
    </source>
</evidence>
<organism evidence="7 8">
    <name type="scientific">Gloeobacter morelensis MG652769</name>
    <dbReference type="NCBI Taxonomy" id="2781736"/>
    <lineage>
        <taxon>Bacteria</taxon>
        <taxon>Bacillati</taxon>
        <taxon>Cyanobacteriota</taxon>
        <taxon>Cyanophyceae</taxon>
        <taxon>Gloeobacterales</taxon>
        <taxon>Gloeobacteraceae</taxon>
        <taxon>Gloeobacter</taxon>
        <taxon>Gloeobacter morelensis</taxon>
    </lineage>
</organism>
<dbReference type="Gene3D" id="3.40.50.12780">
    <property type="entry name" value="N-terminal domain of ligase-like"/>
    <property type="match status" value="1"/>
</dbReference>
<dbReference type="InterPro" id="IPR001242">
    <property type="entry name" value="Condensation_dom"/>
</dbReference>
<evidence type="ECO:0000256" key="4">
    <source>
        <dbReference type="ARBA" id="ARBA00022832"/>
    </source>
</evidence>
<sequence length="1763" mass="193246">MAVAFLPDGETESKQLSYGELDRLARGVAAHLQSLGLTGQRALLLYPPGLDFLAAFVGCLYSGVIAVPLALPRRRLERLQPLAAAARAMVVLTTARTLSAAAGWEDGTAPLPWLATDTLSSGEERSWQPPVIAPESVAYLQYTSGSTTVPRGVMITHANLLHNVADTVRAYRASERDVALSWLPHFHDMGLVGGLLEPLYAGVPCYWMPPAAFIQRPLRWLEAIARYRATHSGGPNFAYELCLRKIPEPERLDLDLRSWCVAYCGAEPVRAEVLARFAEAFACCGFRPRAFCPTYGLAEATLQVTSVARTAVPRVFSAQPALLEQGRAVETSEPGAKGRLLVSCGRPAAGTQVLIVHRQRCTRCAEAEIGEIWIAGPAVAGGYWQQPEATQRTFGAYLADTGEGPFLRTGDLGFLHLGELFVSGRCKDLVILYGRNLYPQDIERTVQQSHPSLRADAGAAFAVEMEGQERLVVAQELDFRQAVDIEAVAAAIRQAVYAEHEVQVHTVVLLKAGSIPRTSSGKIRRQACSSDFRTGKLAAVGSSTLEPTGEAIDPPGLTRTALLTAAVPERPALLAAYLRQLLAQRLRIEPARLDLSAPLGALGIDSLTSVELKNRIEADLGISVSLEDFLSATGVQALTQRWLNQLVAPGAVTKETPMLLVRPERLPLSFAQERLWFLEQLEPGNPFYHIALSCCLEGALDVPALERSFNAVVERHEGLRTTFSVADDRPIQCIAPFAYFQLPACNLQHLAAAERAAEAARLARALAVQPFALAVEPPVRVQLLRLDEQDHRLLLVFHHIAFDEWSARVLTQELTHLYRAFHTGTPPQLPELSVQYADFALQQRHTLQETTLQTLLDFWQQLLPTPLPVLQLPTDHPRPPVQTFGGRRHTLTLEPALSAQLHALARRHQATLFMTLLAAFAGLLSRHSAQHSVLVGIPAANREHHQLQHTIGLLTNTLVLPVDLGDDPDFATLLMRVRQIALQAYDHQQLPFEKLVEHLQPQRELGQNPLFQVLFSLQNAPLQPWQWPEGLRVVPETIDTETAKFDLSLSIVESAQGLRASFEYNSALFEAATIERWAEHYRNLLSAVVAAPTVRLSQLAILEEPERQQLQQWGRGTDAVLSAPSVVDLFAAQVRRTPQATAVVHHQERLTYGQLAERAERLAGYLRALGVGAGVRVGVLVERSVAMVVAVLAVLKAGGSYVPLEASLPVERLRWMVSDAGVGWVLSDAVTAGIAEQLAVRWVDLEAVAEQLAQAAQVPEPVAVAVRGEEEAYVIYTSGSTGRPKGVMMSHAPLVNLLSWQADQMPGAARTLQFTSLGFDVSFQEIFSTWCTGGTLVLVEEAIRIDPISLWNVIIESAIERLFLPFVALQQLAEVAGCHPHFPGHLQEVIVAGEQLRITPQIANFFSRLPGCTLHNHYGPTESHVVTACTLSGPPQNWPILPPIGRPIANVHIALLDGYLQPVPIGIPGELYIGGAGLARGYLNQPELTAERFMAPPAGLEAGSRLYRTGDRARWLPDGQLEFLGRLDGQIKLRGFRIEPGEIEAILSWHPAVRQAVVIVREDVPAHRRLVAYIVPAPGAREQEEALRQYLRERLPQYMVPSAFVYLAALPLTPNGKVDRTALPPSAGRQQLDPDVVPRTPLEQQIAAIWAQVLGVEAVGRHDNFFDLGGHSLLATQVRSRLREELQVELSLRPLFETPTVAGLARVIAGLQGQRSGAECRPIPRAHRSVSAEQLLAELPQLTDRQVEVLLDTLLSEREVTPQ</sequence>
<dbReference type="Gene3D" id="3.30.559.30">
    <property type="entry name" value="Nonribosomal peptide synthetase, condensation domain"/>
    <property type="match status" value="1"/>
</dbReference>
<dbReference type="InterPro" id="IPR023213">
    <property type="entry name" value="CAT-like_dom_sf"/>
</dbReference>
<dbReference type="InterPro" id="IPR010071">
    <property type="entry name" value="AA_adenyl_dom"/>
</dbReference>
<dbReference type="InterPro" id="IPR006162">
    <property type="entry name" value="Ppantetheine_attach_site"/>
</dbReference>
<dbReference type="InterPro" id="IPR029058">
    <property type="entry name" value="AB_hydrolase_fold"/>
</dbReference>
<dbReference type="Gene3D" id="1.10.1200.10">
    <property type="entry name" value="ACP-like"/>
    <property type="match status" value="1"/>
</dbReference>
<dbReference type="NCBIfam" id="TIGR01733">
    <property type="entry name" value="AA-adenyl-dom"/>
    <property type="match status" value="1"/>
</dbReference>
<evidence type="ECO:0000256" key="1">
    <source>
        <dbReference type="ARBA" id="ARBA00001957"/>
    </source>
</evidence>
<keyword evidence="4" id="KW-0276">Fatty acid metabolism</keyword>
<feature type="domain" description="Carrier" evidence="6">
    <location>
        <begin position="572"/>
        <end position="646"/>
    </location>
</feature>
<dbReference type="Gene3D" id="2.30.38.10">
    <property type="entry name" value="Luciferase, Domain 3"/>
    <property type="match status" value="1"/>
</dbReference>
<dbReference type="InterPro" id="IPR036736">
    <property type="entry name" value="ACP-like_sf"/>
</dbReference>
<dbReference type="InterPro" id="IPR020845">
    <property type="entry name" value="AMP-binding_CS"/>
</dbReference>
<keyword evidence="8" id="KW-1185">Reference proteome</keyword>
<dbReference type="CDD" id="cd05931">
    <property type="entry name" value="FAAL"/>
    <property type="match status" value="1"/>
</dbReference>
<dbReference type="EMBL" id="CP063845">
    <property type="protein sequence ID" value="UFP93830.1"/>
    <property type="molecule type" value="Genomic_DNA"/>
</dbReference>
<dbReference type="Pfam" id="PF00550">
    <property type="entry name" value="PP-binding"/>
    <property type="match status" value="2"/>
</dbReference>
<dbReference type="Proteomes" id="UP001054846">
    <property type="component" value="Chromosome"/>
</dbReference>
<dbReference type="Gene3D" id="3.30.559.10">
    <property type="entry name" value="Chloramphenicol acetyltransferase-like domain"/>
    <property type="match status" value="1"/>
</dbReference>
<dbReference type="PROSITE" id="PS00455">
    <property type="entry name" value="AMP_BINDING"/>
    <property type="match status" value="1"/>
</dbReference>
<dbReference type="InterPro" id="IPR040097">
    <property type="entry name" value="FAAL/FAAC"/>
</dbReference>
<dbReference type="CDD" id="cd19531">
    <property type="entry name" value="LCL_NRPS-like"/>
    <property type="match status" value="1"/>
</dbReference>
<evidence type="ECO:0000259" key="6">
    <source>
        <dbReference type="PROSITE" id="PS50075"/>
    </source>
</evidence>
<dbReference type="Pfam" id="PF00668">
    <property type="entry name" value="Condensation"/>
    <property type="match status" value="1"/>
</dbReference>
<dbReference type="Pfam" id="PF00501">
    <property type="entry name" value="AMP-binding"/>
    <property type="match status" value="2"/>
</dbReference>
<dbReference type="Gene3D" id="3.40.50.980">
    <property type="match status" value="2"/>
</dbReference>
<dbReference type="PANTHER" id="PTHR45527:SF1">
    <property type="entry name" value="FATTY ACID SYNTHASE"/>
    <property type="match status" value="1"/>
</dbReference>
<dbReference type="InterPro" id="IPR009081">
    <property type="entry name" value="PP-bd_ACP"/>
</dbReference>
<dbReference type="SUPFAM" id="SSF52777">
    <property type="entry name" value="CoA-dependent acyltransferases"/>
    <property type="match status" value="2"/>
</dbReference>
<proteinExistence type="predicted"/>
<dbReference type="PROSITE" id="PS50075">
    <property type="entry name" value="CARRIER"/>
    <property type="match status" value="2"/>
</dbReference>
<dbReference type="Gene3D" id="3.30.300.30">
    <property type="match status" value="2"/>
</dbReference>
<protein>
    <submittedName>
        <fullName evidence="7">Amino acid adenylation domain-containing protein</fullName>
    </submittedName>
</protein>
<feature type="domain" description="Carrier" evidence="6">
    <location>
        <begin position="1637"/>
        <end position="1712"/>
    </location>
</feature>
<dbReference type="InterPro" id="IPR045851">
    <property type="entry name" value="AMP-bd_C_sf"/>
</dbReference>
<keyword evidence="3" id="KW-0597">Phosphoprotein</keyword>
<evidence type="ECO:0000313" key="8">
    <source>
        <dbReference type="Proteomes" id="UP001054846"/>
    </source>
</evidence>
<dbReference type="PANTHER" id="PTHR45527">
    <property type="entry name" value="NONRIBOSOMAL PEPTIDE SYNTHETASE"/>
    <property type="match status" value="1"/>
</dbReference>
<evidence type="ECO:0000256" key="2">
    <source>
        <dbReference type="ARBA" id="ARBA00022450"/>
    </source>
</evidence>
<gene>
    <name evidence="7" type="ORF">ISF26_18935</name>
</gene>
<dbReference type="InterPro" id="IPR042099">
    <property type="entry name" value="ANL_N_sf"/>
</dbReference>
<dbReference type="Pfam" id="PF13193">
    <property type="entry name" value="AMP-binding_C"/>
    <property type="match status" value="1"/>
</dbReference>
<evidence type="ECO:0000256" key="3">
    <source>
        <dbReference type="ARBA" id="ARBA00022553"/>
    </source>
</evidence>
<dbReference type="Pfam" id="PF23024">
    <property type="entry name" value="AMP-dom_DIP2-like"/>
    <property type="match status" value="1"/>
</dbReference>
<accession>A0ABY3PJI4</accession>
<dbReference type="InterPro" id="IPR025110">
    <property type="entry name" value="AMP-bd_C"/>
</dbReference>
<comment type="cofactor">
    <cofactor evidence="1">
        <name>pantetheine 4'-phosphate</name>
        <dbReference type="ChEBI" id="CHEBI:47942"/>
    </cofactor>
</comment>
<dbReference type="SMART" id="SM00823">
    <property type="entry name" value="PKS_PP"/>
    <property type="match status" value="2"/>
</dbReference>
<dbReference type="PROSITE" id="PS00012">
    <property type="entry name" value="PHOSPHOPANTETHEINE"/>
    <property type="match status" value="1"/>
</dbReference>
<dbReference type="SUPFAM" id="SSF47336">
    <property type="entry name" value="ACP-like"/>
    <property type="match status" value="2"/>
</dbReference>
<keyword evidence="5" id="KW-0443">Lipid metabolism</keyword>
<dbReference type="Gene3D" id="3.40.50.1820">
    <property type="entry name" value="alpha/beta hydrolase"/>
    <property type="match status" value="1"/>
</dbReference>
<dbReference type="InterPro" id="IPR020806">
    <property type="entry name" value="PKS_PP-bd"/>
</dbReference>
<reference evidence="7 8" key="1">
    <citation type="journal article" date="2021" name="Genome Biol. Evol.">
        <title>Complete Genome Sequencing of a Novel Gloeobacter Species from a Waterfall Cave in Mexico.</title>
        <authorList>
            <person name="Saw J.H."/>
            <person name="Cardona T."/>
            <person name="Montejano G."/>
        </authorList>
    </citation>
    <scope>NUCLEOTIDE SEQUENCE [LARGE SCALE GENOMIC DNA]</scope>
    <source>
        <strain evidence="7">MG652769</strain>
    </source>
</reference>
<dbReference type="SUPFAM" id="SSF56801">
    <property type="entry name" value="Acetyl-CoA synthetase-like"/>
    <property type="match status" value="2"/>
</dbReference>
<evidence type="ECO:0000313" key="7">
    <source>
        <dbReference type="EMBL" id="UFP93830.1"/>
    </source>
</evidence>
<dbReference type="InterPro" id="IPR000873">
    <property type="entry name" value="AMP-dep_synth/lig_dom"/>
</dbReference>
<keyword evidence="2" id="KW-0596">Phosphopantetheine</keyword>
<name>A0ABY3PJI4_9CYAN</name>